<reference evidence="2" key="1">
    <citation type="submission" date="2020-06" db="EMBL/GenBank/DDBJ databases">
        <title>Draft genome of Bugula neritina, a colonial animal packing powerful symbionts and potential medicines.</title>
        <authorList>
            <person name="Rayko M."/>
        </authorList>
    </citation>
    <scope>NUCLEOTIDE SEQUENCE [LARGE SCALE GENOMIC DNA]</scope>
    <source>
        <strain evidence="2">Kwan_BN1</strain>
    </source>
</reference>
<protein>
    <submittedName>
        <fullName evidence="2">STXBP4</fullName>
    </submittedName>
</protein>
<dbReference type="SUPFAM" id="SSF51045">
    <property type="entry name" value="WW domain"/>
    <property type="match status" value="1"/>
</dbReference>
<evidence type="ECO:0000313" key="3">
    <source>
        <dbReference type="Proteomes" id="UP000593567"/>
    </source>
</evidence>
<dbReference type="OrthoDB" id="6022242at2759"/>
<dbReference type="InterPro" id="IPR036020">
    <property type="entry name" value="WW_dom_sf"/>
</dbReference>
<dbReference type="PROSITE" id="PS50020">
    <property type="entry name" value="WW_DOMAIN_2"/>
    <property type="match status" value="1"/>
</dbReference>
<dbReference type="Gene3D" id="2.20.70.10">
    <property type="match status" value="1"/>
</dbReference>
<dbReference type="CDD" id="cd00201">
    <property type="entry name" value="WW"/>
    <property type="match status" value="1"/>
</dbReference>
<evidence type="ECO:0000259" key="1">
    <source>
        <dbReference type="PROSITE" id="PS50020"/>
    </source>
</evidence>
<dbReference type="PROSITE" id="PS01159">
    <property type="entry name" value="WW_DOMAIN_1"/>
    <property type="match status" value="1"/>
</dbReference>
<gene>
    <name evidence="2" type="ORF">EB796_023742</name>
</gene>
<dbReference type="EMBL" id="VXIV02003349">
    <property type="protein sequence ID" value="KAF6017982.1"/>
    <property type="molecule type" value="Genomic_DNA"/>
</dbReference>
<dbReference type="SMART" id="SM00456">
    <property type="entry name" value="WW"/>
    <property type="match status" value="1"/>
</dbReference>
<feature type="domain" description="WW" evidence="1">
    <location>
        <begin position="210"/>
        <end position="243"/>
    </location>
</feature>
<dbReference type="AlphaFoldDB" id="A0A7J7IVP6"/>
<dbReference type="InterPro" id="IPR001202">
    <property type="entry name" value="WW_dom"/>
</dbReference>
<sequence>MAAQPSQHNYNNITVLQSSHKLVEPTAFNGDHQSDLFDEIRQLQKENFTLRKQVHSLSRQLNEQVQLTCKAEKDLHRFRAESQETLQQTTSLKQKLLLAAESQKIARDQELELEGIIDGLKQENRILKENEAKQLESSLVRKKLAVLGSQLRKSEDSKKIYQVAVQKLLEYCQNVHDTMAGQSKSKLSAQNIAAEALETVNLVRALLERNPLPFGWEECFDENGARYFINHVTQETSWQHPVTRQTSSLADRIAD</sequence>
<dbReference type="Pfam" id="PF00397">
    <property type="entry name" value="WW"/>
    <property type="match status" value="1"/>
</dbReference>
<evidence type="ECO:0000313" key="2">
    <source>
        <dbReference type="EMBL" id="KAF6017982.1"/>
    </source>
</evidence>
<accession>A0A7J7IVP6</accession>
<name>A0A7J7IVP6_BUGNE</name>
<organism evidence="2 3">
    <name type="scientific">Bugula neritina</name>
    <name type="common">Brown bryozoan</name>
    <name type="synonym">Sertularia neritina</name>
    <dbReference type="NCBI Taxonomy" id="10212"/>
    <lineage>
        <taxon>Eukaryota</taxon>
        <taxon>Metazoa</taxon>
        <taxon>Spiralia</taxon>
        <taxon>Lophotrochozoa</taxon>
        <taxon>Bryozoa</taxon>
        <taxon>Gymnolaemata</taxon>
        <taxon>Cheilostomatida</taxon>
        <taxon>Flustrina</taxon>
        <taxon>Buguloidea</taxon>
        <taxon>Bugulidae</taxon>
        <taxon>Bugula</taxon>
    </lineage>
</organism>
<dbReference type="Proteomes" id="UP000593567">
    <property type="component" value="Unassembled WGS sequence"/>
</dbReference>
<proteinExistence type="predicted"/>
<comment type="caution">
    <text evidence="2">The sequence shown here is derived from an EMBL/GenBank/DDBJ whole genome shotgun (WGS) entry which is preliminary data.</text>
</comment>
<keyword evidence="3" id="KW-1185">Reference proteome</keyword>